<feature type="region of interest" description="Disordered" evidence="1">
    <location>
        <begin position="1"/>
        <end position="30"/>
    </location>
</feature>
<sequence>MAVRLDVEPRGTERAGDASDEDGAHPEQSARRLDLGFVKVWRPRPLRLLEPNLSVSYCRV</sequence>
<evidence type="ECO:0000313" key="2">
    <source>
        <dbReference type="EMBL" id="MBK1785019.1"/>
    </source>
</evidence>
<name>A0A934V4S3_9PSEU</name>
<organism evidence="2 3">
    <name type="scientific">Prauserella cavernicola</name>
    <dbReference type="NCBI Taxonomy" id="2800127"/>
    <lineage>
        <taxon>Bacteria</taxon>
        <taxon>Bacillati</taxon>
        <taxon>Actinomycetota</taxon>
        <taxon>Actinomycetes</taxon>
        <taxon>Pseudonocardiales</taxon>
        <taxon>Pseudonocardiaceae</taxon>
        <taxon>Prauserella</taxon>
    </lineage>
</organism>
<reference evidence="2" key="1">
    <citation type="submission" date="2020-12" db="EMBL/GenBank/DDBJ databases">
        <title>Prauserella sp. ASG 168, a novel actinomycete isolated from cave rock.</title>
        <authorList>
            <person name="Suriyachadkun C."/>
        </authorList>
    </citation>
    <scope>NUCLEOTIDE SEQUENCE</scope>
    <source>
        <strain evidence="2">ASG 168</strain>
    </source>
</reference>
<dbReference type="RefSeq" id="WP_200317833.1">
    <property type="nucleotide sequence ID" value="NZ_JAENJH010000002.1"/>
</dbReference>
<evidence type="ECO:0000256" key="1">
    <source>
        <dbReference type="SAM" id="MobiDB-lite"/>
    </source>
</evidence>
<comment type="caution">
    <text evidence="2">The sequence shown here is derived from an EMBL/GenBank/DDBJ whole genome shotgun (WGS) entry which is preliminary data.</text>
</comment>
<accession>A0A934V4S3</accession>
<dbReference type="Proteomes" id="UP000635245">
    <property type="component" value="Unassembled WGS sequence"/>
</dbReference>
<dbReference type="AlphaFoldDB" id="A0A934V4S3"/>
<gene>
    <name evidence="2" type="ORF">JHE00_11845</name>
</gene>
<proteinExistence type="predicted"/>
<dbReference type="EMBL" id="JAENJH010000002">
    <property type="protein sequence ID" value="MBK1785019.1"/>
    <property type="molecule type" value="Genomic_DNA"/>
</dbReference>
<protein>
    <submittedName>
        <fullName evidence="2">Uncharacterized protein</fullName>
    </submittedName>
</protein>
<evidence type="ECO:0000313" key="3">
    <source>
        <dbReference type="Proteomes" id="UP000635245"/>
    </source>
</evidence>
<keyword evidence="3" id="KW-1185">Reference proteome</keyword>